<evidence type="ECO:0000313" key="3">
    <source>
        <dbReference type="Proteomes" id="UP000307592"/>
    </source>
</evidence>
<reference evidence="2 3" key="1">
    <citation type="submission" date="2019-01" db="EMBL/GenBank/DDBJ databases">
        <title>Draft genome assembly of Photorhabdus luminescens subsp. sonorensis Caborca.</title>
        <authorList>
            <person name="Duong D.A."/>
            <person name="Espinosa-Artiles P."/>
            <person name="Orozco R.A."/>
            <person name="Molnar I."/>
            <person name="Stock P."/>
        </authorList>
    </citation>
    <scope>NUCLEOTIDE SEQUENCE [LARGE SCALE GENOMIC DNA]</scope>
    <source>
        <strain evidence="2 3">Caborca</strain>
    </source>
</reference>
<protein>
    <submittedName>
        <fullName evidence="2">Uncharacterized protein</fullName>
    </submittedName>
</protein>
<dbReference type="RefSeq" id="WP_139655315.1">
    <property type="nucleotide sequence ID" value="NZ_CAWOQH010000002.1"/>
</dbReference>
<evidence type="ECO:0000256" key="1">
    <source>
        <dbReference type="SAM" id="MobiDB-lite"/>
    </source>
</evidence>
<feature type="compositionally biased region" description="Basic and acidic residues" evidence="1">
    <location>
        <begin position="202"/>
        <end position="217"/>
    </location>
</feature>
<comment type="caution">
    <text evidence="2">The sequence shown here is derived from an EMBL/GenBank/DDBJ whole genome shotgun (WGS) entry which is preliminary data.</text>
</comment>
<dbReference type="Proteomes" id="UP000307592">
    <property type="component" value="Unassembled WGS sequence"/>
</dbReference>
<organism evidence="2 3">
    <name type="scientific">Photorhabdus luminescens subsp. sonorensis</name>
    <dbReference type="NCBI Taxonomy" id="1173677"/>
    <lineage>
        <taxon>Bacteria</taxon>
        <taxon>Pseudomonadati</taxon>
        <taxon>Pseudomonadota</taxon>
        <taxon>Gammaproteobacteria</taxon>
        <taxon>Enterobacterales</taxon>
        <taxon>Morganellaceae</taxon>
        <taxon>Photorhabdus</taxon>
    </lineage>
</organism>
<name>A0A5C4RIR9_PHOLU</name>
<feature type="region of interest" description="Disordered" evidence="1">
    <location>
        <begin position="202"/>
        <end position="230"/>
    </location>
</feature>
<dbReference type="AlphaFoldDB" id="A0A5C4RIR9"/>
<evidence type="ECO:0000313" key="2">
    <source>
        <dbReference type="EMBL" id="TNH43972.1"/>
    </source>
</evidence>
<sequence length="531" mass="59507">MLSVNMRSAVCDCKIPDLCIHKLVLKVGKRVFYYNQIEPIGDIWVVDEAEGIPVSVSLVGKQCITENAHCPKAIFYSPDNPAFQFYELSKNPIKGPGVDYEISFSRHNLPVDPIASDPLGFIASWLFQKGDLNCLPHTDYILTLTQCYGQPFAQRSFLLPDDKVKMLMLGRVDALSTKIHVLPQYEWTLDITIGAEQEVRERSAEERKVEALEERQKNNPNAKKPGQNWHKHTAGYELTNTLTAEGSFAYTLGPYSHTLTRELEKEFKEKRKKLGLVNKGLQAVETLQKLFSSEGSQEIKLLEVEIQTPEIKLSGGSKLVNATHGDAAYFEHAVSVALAPLIGIKLRLDLIEAFATEFGVEKLIALIREQGLKGKAAVEEGRNGAYLGAQLDMILEGALNLSFKYASNEEHKMEFQLGDMVRGTLAIKAETNIQAGFKYYLVEGYFNAEADIEAEGCFELDKQDKELSLVFFHEGITASYYVDYGIGVAPSENIGSSTEKSSQRGNKKQKKWEIYPKLPKEKSTYKLRLSQ</sequence>
<proteinExistence type="predicted"/>
<dbReference type="EMBL" id="SBIJ01000010">
    <property type="protein sequence ID" value="TNH43972.1"/>
    <property type="molecule type" value="Genomic_DNA"/>
</dbReference>
<accession>A0A5C4RIR9</accession>
<gene>
    <name evidence="2" type="ORF">EP164_08225</name>
</gene>